<evidence type="ECO:0000313" key="2">
    <source>
        <dbReference type="Proteomes" id="UP000009154"/>
    </source>
</evidence>
<dbReference type="Gene3D" id="2.130.10.10">
    <property type="entry name" value="YVTN repeat-like/Quinoprotein amine dehydrogenase"/>
    <property type="match status" value="1"/>
</dbReference>
<keyword evidence="2" id="KW-1185">Reference proteome</keyword>
<dbReference type="KEGG" id="gpo:GPOL_c28390"/>
<proteinExistence type="predicted"/>
<evidence type="ECO:0000313" key="1">
    <source>
        <dbReference type="EMBL" id="AFA73859.1"/>
    </source>
</evidence>
<accession>H6MSU1</accession>
<protein>
    <recommendedName>
        <fullName evidence="3">Pyrrolo-quinoline quinone</fullName>
    </recommendedName>
</protein>
<dbReference type="EMBL" id="CP003119">
    <property type="protein sequence ID" value="AFA73859.1"/>
    <property type="molecule type" value="Genomic_DNA"/>
</dbReference>
<dbReference type="InterPro" id="IPR011044">
    <property type="entry name" value="Quino_amine_DH_bsu"/>
</dbReference>
<dbReference type="AlphaFoldDB" id="H6MSU1"/>
<dbReference type="SUPFAM" id="SSF50969">
    <property type="entry name" value="YVTN repeat-like/Quinoprotein amine dehydrogenase"/>
    <property type="match status" value="1"/>
</dbReference>
<dbReference type="HOGENOM" id="CLU_563559_0_0_11"/>
<dbReference type="eggNOG" id="ENOG5031VU7">
    <property type="taxonomic scope" value="Bacteria"/>
</dbReference>
<gene>
    <name evidence="1" type="ordered locus">GPOL_c28390</name>
</gene>
<evidence type="ECO:0008006" key="3">
    <source>
        <dbReference type="Google" id="ProtNLM"/>
    </source>
</evidence>
<sequence>MRVRVRVGANRGRREALTLTAVLSIGALVLSVFGVLGRGEAAQPPESRTLGQMAAPPEARWSVDAASLFGKDFDDASVSVEAADDHLLVRVSRNRLGRPSAVLAIDPDTGRPLWRAPRIGWENSCAISRDKRLACTRMARDGAAIVTRVSFVDPDTGDDVATATIPISGSSRITRAGDGFLVLTVEMENITLPEEMPVDSTLVPVAGFGTDADVPPLQTVITRFDSRGHALWTVRPPLDQGQPVVSEAANLVALSGFRGGVTVLRLDSGRLLHSADGREAVVIHRSGFVTSGLPGAGRDTIDFFDADGVRTGEISGWRISSGDSAAGPVQAINADFISVESNTTIGLASGAGADLRWTRPSQGSSLQMLGDRYVVTVVDEFSEDLSSTRRWTVLDARSGSRISGFTAGFGQGFVGFDGVRMILGGEADADQRPSSPALGAYDIRTGARLWHLPAPLTTAHWQVVAGHLLLVDDGTRSSIVGYAA</sequence>
<dbReference type="InterPro" id="IPR015943">
    <property type="entry name" value="WD40/YVTN_repeat-like_dom_sf"/>
</dbReference>
<name>H6MSU1_GORPV</name>
<reference evidence="1 2" key="1">
    <citation type="journal article" date="2012" name="Appl. Environ. Microbiol.">
        <title>Involvement of two latex-clearing proteins during rubber degradation and insights into the subsequent degradation pathway revealed by the genome sequence of Gordonia polyisoprenivorans strain VH2.</title>
        <authorList>
            <person name="Hiessl S."/>
            <person name="Schuldes J."/>
            <person name="Thurmer A."/>
            <person name="Halbsguth T."/>
            <person name="Broker D."/>
            <person name="Angelov A."/>
            <person name="Liebl W."/>
            <person name="Daniel R."/>
            <person name="Steinbuchel A."/>
        </authorList>
    </citation>
    <scope>NUCLEOTIDE SEQUENCE [LARGE SCALE GENOMIC DNA]</scope>
    <source>
        <strain evidence="2">DSM 44266 / VH2</strain>
    </source>
</reference>
<dbReference type="InterPro" id="IPR011047">
    <property type="entry name" value="Quinoprotein_ADH-like_sf"/>
</dbReference>
<dbReference type="Proteomes" id="UP000009154">
    <property type="component" value="Chromosome"/>
</dbReference>
<organism evidence="1 2">
    <name type="scientific">Gordonia polyisoprenivorans (strain DSM 44266 / VH2)</name>
    <dbReference type="NCBI Taxonomy" id="1112204"/>
    <lineage>
        <taxon>Bacteria</taxon>
        <taxon>Bacillati</taxon>
        <taxon>Actinomycetota</taxon>
        <taxon>Actinomycetes</taxon>
        <taxon>Mycobacteriales</taxon>
        <taxon>Gordoniaceae</taxon>
        <taxon>Gordonia</taxon>
    </lineage>
</organism>
<dbReference type="SUPFAM" id="SSF50998">
    <property type="entry name" value="Quinoprotein alcohol dehydrogenase-like"/>
    <property type="match status" value="1"/>
</dbReference>